<evidence type="ECO:0000256" key="1">
    <source>
        <dbReference type="SAM" id="MobiDB-lite"/>
    </source>
</evidence>
<gene>
    <name evidence="2" type="ORF">FHS12_001922</name>
</gene>
<comment type="caution">
    <text evidence="2">The sequence shown here is derived from an EMBL/GenBank/DDBJ whole genome shotgun (WGS) entry which is preliminary data.</text>
</comment>
<dbReference type="EMBL" id="JACHXG010000004">
    <property type="protein sequence ID" value="MBB3088976.1"/>
    <property type="molecule type" value="Genomic_DNA"/>
</dbReference>
<dbReference type="RefSeq" id="WP_183544602.1">
    <property type="nucleotide sequence ID" value="NZ_BMQT01000002.1"/>
</dbReference>
<dbReference type="AlphaFoldDB" id="A0A7W5F8E5"/>
<evidence type="ECO:0000313" key="2">
    <source>
        <dbReference type="EMBL" id="MBB3088976.1"/>
    </source>
</evidence>
<feature type="compositionally biased region" description="Low complexity" evidence="1">
    <location>
        <begin position="61"/>
        <end position="74"/>
    </location>
</feature>
<feature type="compositionally biased region" description="Basic and acidic residues" evidence="1">
    <location>
        <begin position="81"/>
        <end position="90"/>
    </location>
</feature>
<sequence>MLSLMVMIAFFAIVATLGAVAVVSVRRGHGDHATDRDGDGVPYDGVEAVGRTEAEERRARAGGLDSLGDSGGTTPNVAEVEAARRIDEATRRRRDDRR</sequence>
<keyword evidence="3" id="KW-1185">Reference proteome</keyword>
<proteinExistence type="predicted"/>
<organism evidence="2 3">
    <name type="scientific">Nocardioides albus</name>
    <dbReference type="NCBI Taxonomy" id="1841"/>
    <lineage>
        <taxon>Bacteria</taxon>
        <taxon>Bacillati</taxon>
        <taxon>Actinomycetota</taxon>
        <taxon>Actinomycetes</taxon>
        <taxon>Propionibacteriales</taxon>
        <taxon>Nocardioidaceae</taxon>
        <taxon>Nocardioides</taxon>
    </lineage>
</organism>
<accession>A0A7W5F8E5</accession>
<feature type="region of interest" description="Disordered" evidence="1">
    <location>
        <begin position="53"/>
        <end position="98"/>
    </location>
</feature>
<evidence type="ECO:0000313" key="3">
    <source>
        <dbReference type="Proteomes" id="UP000577707"/>
    </source>
</evidence>
<name>A0A7W5F8E5_9ACTN</name>
<protein>
    <submittedName>
        <fullName evidence="2">Uncharacterized protein</fullName>
    </submittedName>
</protein>
<dbReference type="Proteomes" id="UP000577707">
    <property type="component" value="Unassembled WGS sequence"/>
</dbReference>
<reference evidence="2 3" key="1">
    <citation type="submission" date="2020-08" db="EMBL/GenBank/DDBJ databases">
        <title>Genomic Encyclopedia of Type Strains, Phase III (KMG-III): the genomes of soil and plant-associated and newly described type strains.</title>
        <authorList>
            <person name="Whitman W."/>
        </authorList>
    </citation>
    <scope>NUCLEOTIDE SEQUENCE [LARGE SCALE GENOMIC DNA]</scope>
    <source>
        <strain evidence="2 3">CECT 3302</strain>
    </source>
</reference>